<evidence type="ECO:0000313" key="2">
    <source>
        <dbReference type="Proteomes" id="UP001147760"/>
    </source>
</evidence>
<dbReference type="AlphaFoldDB" id="A0A9W9WJ89"/>
<organism evidence="1 2">
    <name type="scientific">Penicillium desertorum</name>
    <dbReference type="NCBI Taxonomy" id="1303715"/>
    <lineage>
        <taxon>Eukaryota</taxon>
        <taxon>Fungi</taxon>
        <taxon>Dikarya</taxon>
        <taxon>Ascomycota</taxon>
        <taxon>Pezizomycotina</taxon>
        <taxon>Eurotiomycetes</taxon>
        <taxon>Eurotiomycetidae</taxon>
        <taxon>Eurotiales</taxon>
        <taxon>Aspergillaceae</taxon>
        <taxon>Penicillium</taxon>
    </lineage>
</organism>
<reference evidence="1" key="2">
    <citation type="journal article" date="2023" name="IMA Fungus">
        <title>Comparative genomic study of the Penicillium genus elucidates a diverse pangenome and 15 lateral gene transfer events.</title>
        <authorList>
            <person name="Petersen C."/>
            <person name="Sorensen T."/>
            <person name="Nielsen M.R."/>
            <person name="Sondergaard T.E."/>
            <person name="Sorensen J.L."/>
            <person name="Fitzpatrick D.A."/>
            <person name="Frisvad J.C."/>
            <person name="Nielsen K.L."/>
        </authorList>
    </citation>
    <scope>NUCLEOTIDE SEQUENCE</scope>
    <source>
        <strain evidence="1">IBT 17660</strain>
    </source>
</reference>
<comment type="caution">
    <text evidence="1">The sequence shown here is derived from an EMBL/GenBank/DDBJ whole genome shotgun (WGS) entry which is preliminary data.</text>
</comment>
<name>A0A9W9WJ89_9EURO</name>
<accession>A0A9W9WJ89</accession>
<protein>
    <submittedName>
        <fullName evidence="1">Uncharacterized protein</fullName>
    </submittedName>
</protein>
<evidence type="ECO:0000313" key="1">
    <source>
        <dbReference type="EMBL" id="KAJ5465976.1"/>
    </source>
</evidence>
<dbReference type="EMBL" id="JAPWDO010000006">
    <property type="protein sequence ID" value="KAJ5465976.1"/>
    <property type="molecule type" value="Genomic_DNA"/>
</dbReference>
<keyword evidence="2" id="KW-1185">Reference proteome</keyword>
<reference evidence="1" key="1">
    <citation type="submission" date="2022-12" db="EMBL/GenBank/DDBJ databases">
        <authorList>
            <person name="Petersen C."/>
        </authorList>
    </citation>
    <scope>NUCLEOTIDE SEQUENCE</scope>
    <source>
        <strain evidence="1">IBT 17660</strain>
    </source>
</reference>
<gene>
    <name evidence="1" type="ORF">N7530_009763</name>
</gene>
<proteinExistence type="predicted"/>
<sequence length="112" mass="12930">MDCWDIHVKSRSRSFLRPFSDNNYTTCYVTQNDKKWGSFYGHGQLQNIDDVKELKGSYVNRKDGGIVAFSKWLSETKGHNGGFEGKIIIEININKVTWEQMENCQSGSDMNR</sequence>
<dbReference type="Proteomes" id="UP001147760">
    <property type="component" value="Unassembled WGS sequence"/>
</dbReference>